<dbReference type="InterPro" id="IPR024641">
    <property type="entry name" value="HRS_helical"/>
</dbReference>
<keyword evidence="6 8" id="KW-0863">Zinc-finger</keyword>
<dbReference type="Gene3D" id="1.20.5.1940">
    <property type="match status" value="1"/>
</dbReference>
<feature type="region of interest" description="Disordered" evidence="10">
    <location>
        <begin position="583"/>
        <end position="723"/>
    </location>
</feature>
<comment type="subcellular location">
    <subcellularLocation>
        <location evidence="1">Cytoplasm</location>
    </subcellularLocation>
</comment>
<dbReference type="GO" id="GO:0043130">
    <property type="term" value="F:ubiquitin binding"/>
    <property type="evidence" value="ECO:0007669"/>
    <property type="project" value="InterPro"/>
</dbReference>
<feature type="compositionally biased region" description="Low complexity" evidence="10">
    <location>
        <begin position="641"/>
        <end position="656"/>
    </location>
</feature>
<dbReference type="Pfam" id="PF01363">
    <property type="entry name" value="FYVE"/>
    <property type="match status" value="1"/>
</dbReference>
<dbReference type="Pfam" id="PF00790">
    <property type="entry name" value="VHS"/>
    <property type="match status" value="1"/>
</dbReference>
<gene>
    <name evidence="14" type="ORF">DERF_012587</name>
    <name evidence="13" type="ORF">HUG17_8825</name>
</gene>
<keyword evidence="13" id="KW-0418">Kinase</keyword>
<dbReference type="PROSITE" id="PS50179">
    <property type="entry name" value="VHS"/>
    <property type="match status" value="1"/>
</dbReference>
<dbReference type="Gene3D" id="3.30.40.10">
    <property type="entry name" value="Zinc/RING finger domain, C3HC4 (zinc finger)"/>
    <property type="match status" value="1"/>
</dbReference>
<dbReference type="CDD" id="cd21387">
    <property type="entry name" value="GAT_Hrs"/>
    <property type="match status" value="1"/>
</dbReference>
<feature type="compositionally biased region" description="Polar residues" evidence="10">
    <location>
        <begin position="631"/>
        <end position="640"/>
    </location>
</feature>
<dbReference type="InterPro" id="IPR000306">
    <property type="entry name" value="Znf_FYVE"/>
</dbReference>
<feature type="compositionally biased region" description="Polar residues" evidence="10">
    <location>
        <begin position="240"/>
        <end position="251"/>
    </location>
</feature>
<evidence type="ECO:0000256" key="4">
    <source>
        <dbReference type="ARBA" id="ARBA00022553"/>
    </source>
</evidence>
<keyword evidence="4" id="KW-0597">Phosphoprotein</keyword>
<comment type="caution">
    <text evidence="14">The sequence shown here is derived from an EMBL/GenBank/DDBJ whole genome shotgun (WGS) entry which is preliminary data.</text>
</comment>
<dbReference type="SUPFAM" id="SSF57903">
    <property type="entry name" value="FYVE/PHD zinc finger"/>
    <property type="match status" value="1"/>
</dbReference>
<dbReference type="OrthoDB" id="957735at2759"/>
<reference evidence="14" key="4">
    <citation type="journal article" date="2022" name="Res Sq">
        <title>Comparative Genomics Reveals Insights into the Divergent Evolution of Astigmatic Mites and Household Pest Adaptations.</title>
        <authorList>
            <person name="Xiong Q."/>
            <person name="Wan A.T.-Y."/>
            <person name="Liu X.-Y."/>
            <person name="Fung C.S.-H."/>
            <person name="Xiao X."/>
            <person name="Malainual N."/>
            <person name="Hou J."/>
            <person name="Wang L."/>
            <person name="Wang M."/>
            <person name="Yang K."/>
            <person name="Cui Y."/>
            <person name="Leung E."/>
            <person name="Nong W."/>
            <person name="Shin S.-K."/>
            <person name="Au S."/>
            <person name="Jeong K.Y."/>
            <person name="Chew F.T."/>
            <person name="Hui J."/>
            <person name="Leung T.F."/>
            <person name="Tungtrongchitr A."/>
            <person name="Zhong N."/>
            <person name="Liu Z."/>
            <person name="Tsui S."/>
        </authorList>
    </citation>
    <scope>NUCLEOTIDE SEQUENCE</scope>
    <source>
        <strain evidence="14">Derf</strain>
        <tissue evidence="14">Whole organism</tissue>
    </source>
</reference>
<evidence type="ECO:0000313" key="13">
    <source>
        <dbReference type="EMBL" id="KAH7637721.1"/>
    </source>
</evidence>
<reference evidence="14" key="1">
    <citation type="submission" date="2013-05" db="EMBL/GenBank/DDBJ databases">
        <authorList>
            <person name="Yim A.K.Y."/>
            <person name="Chan T.F."/>
            <person name="Ji K.M."/>
            <person name="Liu X.Y."/>
            <person name="Zhou J.W."/>
            <person name="Li R.Q."/>
            <person name="Yang K.Y."/>
            <person name="Li J."/>
            <person name="Li M."/>
            <person name="Law P.T.W."/>
            <person name="Wu Y.L."/>
            <person name="Cai Z.L."/>
            <person name="Qin H."/>
            <person name="Bao Y."/>
            <person name="Leung R.K.K."/>
            <person name="Ng P.K.S."/>
            <person name="Zou J."/>
            <person name="Zhong X.J."/>
            <person name="Ran P.X."/>
            <person name="Zhong N.S."/>
            <person name="Liu Z.G."/>
            <person name="Tsui S.K.W."/>
        </authorList>
    </citation>
    <scope>NUCLEOTIDE SEQUENCE</scope>
    <source>
        <strain evidence="14">Derf</strain>
        <tissue evidence="14">Whole organism</tissue>
    </source>
</reference>
<evidence type="ECO:0000256" key="1">
    <source>
        <dbReference type="ARBA" id="ARBA00004496"/>
    </source>
</evidence>
<dbReference type="GO" id="GO:0035091">
    <property type="term" value="F:phosphatidylinositol binding"/>
    <property type="evidence" value="ECO:0007669"/>
    <property type="project" value="InterPro"/>
</dbReference>
<dbReference type="GO" id="GO:0032456">
    <property type="term" value="P:endocytic recycling"/>
    <property type="evidence" value="ECO:0007669"/>
    <property type="project" value="TreeGrafter"/>
</dbReference>
<evidence type="ECO:0000256" key="6">
    <source>
        <dbReference type="ARBA" id="ARBA00022771"/>
    </source>
</evidence>
<dbReference type="FunFam" id="3.30.40.10:FF:000105">
    <property type="entry name" value="WD repeat and FYVE domain-containing protein 2"/>
    <property type="match status" value="1"/>
</dbReference>
<protein>
    <recommendedName>
        <fullName evidence="2">Hepatocyte growth factor-regulated tyrosine kinase substrate</fullName>
    </recommendedName>
</protein>
<dbReference type="InterPro" id="IPR008942">
    <property type="entry name" value="ENTH_VHS"/>
</dbReference>
<dbReference type="GO" id="GO:0016301">
    <property type="term" value="F:kinase activity"/>
    <property type="evidence" value="ECO:0007669"/>
    <property type="project" value="UniProtKB-KW"/>
</dbReference>
<name>A0A922KXN0_DERFA</name>
<dbReference type="Gene3D" id="1.25.40.90">
    <property type="match status" value="1"/>
</dbReference>
<dbReference type="SMART" id="SM00288">
    <property type="entry name" value="VHS"/>
    <property type="match status" value="1"/>
</dbReference>
<dbReference type="GO" id="GO:0031623">
    <property type="term" value="P:receptor internalization"/>
    <property type="evidence" value="ECO:0007669"/>
    <property type="project" value="TreeGrafter"/>
</dbReference>
<feature type="domain" description="VHS" evidence="12">
    <location>
        <begin position="16"/>
        <end position="144"/>
    </location>
</feature>
<dbReference type="InterPro" id="IPR011011">
    <property type="entry name" value="Znf_FYVE_PHD"/>
</dbReference>
<dbReference type="InterPro" id="IPR017455">
    <property type="entry name" value="Znf_FYVE-rel"/>
</dbReference>
<feature type="domain" description="FYVE-type" evidence="11">
    <location>
        <begin position="161"/>
        <end position="221"/>
    </location>
</feature>
<dbReference type="PROSITE" id="PS50330">
    <property type="entry name" value="UIM"/>
    <property type="match status" value="1"/>
</dbReference>
<evidence type="ECO:0000313" key="14">
    <source>
        <dbReference type="EMBL" id="KAH9501769.1"/>
    </source>
</evidence>
<dbReference type="PIRSF" id="PIRSF036956">
    <property type="entry name" value="Hrs_Vps27"/>
    <property type="match status" value="1"/>
</dbReference>
<dbReference type="CDD" id="cd15720">
    <property type="entry name" value="FYVE_Hrs"/>
    <property type="match status" value="1"/>
</dbReference>
<dbReference type="SUPFAM" id="SSF48464">
    <property type="entry name" value="ENTH/VHS domain"/>
    <property type="match status" value="1"/>
</dbReference>
<keyword evidence="5" id="KW-0479">Metal-binding</keyword>
<dbReference type="PROSITE" id="PS50178">
    <property type="entry name" value="ZF_FYVE"/>
    <property type="match status" value="1"/>
</dbReference>
<evidence type="ECO:0000259" key="12">
    <source>
        <dbReference type="PROSITE" id="PS50179"/>
    </source>
</evidence>
<dbReference type="Pfam" id="PF12210">
    <property type="entry name" value="Hrs_helical"/>
    <property type="match status" value="1"/>
</dbReference>
<feature type="region of interest" description="Disordered" evidence="10">
    <location>
        <begin position="281"/>
        <end position="334"/>
    </location>
</feature>
<feature type="compositionally biased region" description="Basic residues" evidence="10">
    <location>
        <begin position="303"/>
        <end position="318"/>
    </location>
</feature>
<dbReference type="CDD" id="cd03569">
    <property type="entry name" value="VHS_Hrs"/>
    <property type="match status" value="1"/>
</dbReference>
<feature type="region of interest" description="Disordered" evidence="10">
    <location>
        <begin position="235"/>
        <end position="268"/>
    </location>
</feature>
<organism evidence="14 15">
    <name type="scientific">Dermatophagoides farinae</name>
    <name type="common">American house dust mite</name>
    <dbReference type="NCBI Taxonomy" id="6954"/>
    <lineage>
        <taxon>Eukaryota</taxon>
        <taxon>Metazoa</taxon>
        <taxon>Ecdysozoa</taxon>
        <taxon>Arthropoda</taxon>
        <taxon>Chelicerata</taxon>
        <taxon>Arachnida</taxon>
        <taxon>Acari</taxon>
        <taxon>Acariformes</taxon>
        <taxon>Sarcoptiformes</taxon>
        <taxon>Astigmata</taxon>
        <taxon>Psoroptidia</taxon>
        <taxon>Analgoidea</taxon>
        <taxon>Pyroglyphidae</taxon>
        <taxon>Dermatophagoidinae</taxon>
        <taxon>Dermatophagoides</taxon>
    </lineage>
</organism>
<feature type="compositionally biased region" description="Low complexity" evidence="10">
    <location>
        <begin position="290"/>
        <end position="302"/>
    </location>
</feature>
<dbReference type="GO" id="GO:0005769">
    <property type="term" value="C:early endosome"/>
    <property type="evidence" value="ECO:0007669"/>
    <property type="project" value="TreeGrafter"/>
</dbReference>
<feature type="coiled-coil region" evidence="9">
    <location>
        <begin position="464"/>
        <end position="534"/>
    </location>
</feature>
<dbReference type="AlphaFoldDB" id="A0A922KXN0"/>
<dbReference type="SMART" id="SM00064">
    <property type="entry name" value="FYVE"/>
    <property type="match status" value="1"/>
</dbReference>
<evidence type="ECO:0000256" key="7">
    <source>
        <dbReference type="ARBA" id="ARBA00022833"/>
    </source>
</evidence>
<feature type="compositionally biased region" description="Pro residues" evidence="10">
    <location>
        <begin position="613"/>
        <end position="628"/>
    </location>
</feature>
<accession>A0A922KXN0</accession>
<keyword evidence="9" id="KW-0175">Coiled coil</keyword>
<keyword evidence="13" id="KW-0808">Transferase</keyword>
<dbReference type="PANTHER" id="PTHR46275:SF1">
    <property type="entry name" value="HEPATOCYTE GROWTH FACTOR-REGULATED TYROSINE KINASE SUBSTRATE"/>
    <property type="match status" value="1"/>
</dbReference>
<feature type="region of interest" description="Disordered" evidence="10">
    <location>
        <begin position="355"/>
        <end position="379"/>
    </location>
</feature>
<proteinExistence type="predicted"/>
<dbReference type="EMBL" id="SDOV01000008">
    <property type="protein sequence ID" value="KAH7637721.1"/>
    <property type="molecule type" value="Genomic_DNA"/>
</dbReference>
<evidence type="ECO:0000256" key="3">
    <source>
        <dbReference type="ARBA" id="ARBA00022490"/>
    </source>
</evidence>
<dbReference type="Proteomes" id="UP000790347">
    <property type="component" value="Unassembled WGS sequence"/>
</dbReference>
<feature type="compositionally biased region" description="Basic and acidic residues" evidence="10">
    <location>
        <begin position="709"/>
        <end position="723"/>
    </location>
</feature>
<feature type="compositionally biased region" description="Low complexity" evidence="10">
    <location>
        <begin position="362"/>
        <end position="378"/>
    </location>
</feature>
<sequence length="723" mass="82161">MFKSSTYPFDKTLEKATSLTNLEPDWTSIMQICDAIRQNDVQPRYALSAIKKKLNATNPNVQLMALKVLESCVKNCGPVLHFELATKEFMEELHAMLRNTADVKVKNEILRIVQAWAHAFRKEPSFKAVSDQMRLMKAEGFQFPTLKESDAMFSADVAPEWSDGECCHRCRTQFSVMNRKHHCRHCGQVFCAKCSAKTSTIPKFGIEKEVRVCDLCYDKINKKIEIKTMPINDSAENVAKGSTNSSNPTTPTKTKTEQEIQEEEELQLALALSKSEAESLEYERMRQFRKSSTSSGNNGQSNKSHKKSSKSSKLKSSKKSSSSSSLAAKTDLDIENDDPELSRYLNREYWEQRSQSFGEYESSPSPSAPQSSLSNSSSAVKVDNESKLASQNKFGLQYDAELETFMKNLQSTIEIFVNRLQSNKLRGRPITNDSGVQALFMNLTDMHSHLMMYMQQTSEDRSNCERLQDKIQQIRDARAALDALRDEHREQLKRAAAEAERLRQQQMAQKLDIMRKQKQQYLQYQRELAIQRMQEHERELMMRTELLKFGTNPASIVQSQQLPQQPPMQWNSAASTMGQYHQLPGTYYQHPENHSVNYQPTSNPHGMVATQPQPAPPPQMMPQPPTQYPPTSTGGPNSMIPQQQYYLPQPQHQPAAYMPPQPAQQPQSVVPNNGYPPASYGGGMQAPPPPPPQSHHPEQQQQQQQQPEPIKEPVKEELLINFD</sequence>
<dbReference type="GO" id="GO:0008270">
    <property type="term" value="F:zinc ion binding"/>
    <property type="evidence" value="ECO:0007669"/>
    <property type="project" value="UniProtKB-KW"/>
</dbReference>
<dbReference type="InterPro" id="IPR003903">
    <property type="entry name" value="UIM_dom"/>
</dbReference>
<keyword evidence="15" id="KW-1185">Reference proteome</keyword>
<dbReference type="PANTHER" id="PTHR46275">
    <property type="entry name" value="HEPATOCYTE GROWTH FACTOR-REGULATED TYROSINE KINASE SUBSTRATE"/>
    <property type="match status" value="1"/>
</dbReference>
<evidence type="ECO:0000256" key="2">
    <source>
        <dbReference type="ARBA" id="ARBA00015450"/>
    </source>
</evidence>
<keyword evidence="7" id="KW-0862">Zinc</keyword>
<dbReference type="EMBL" id="ASGP02000006">
    <property type="protein sequence ID" value="KAH9501769.1"/>
    <property type="molecule type" value="Genomic_DNA"/>
</dbReference>
<feature type="compositionally biased region" description="Low complexity" evidence="10">
    <location>
        <begin position="699"/>
        <end position="708"/>
    </location>
</feature>
<evidence type="ECO:0000256" key="5">
    <source>
        <dbReference type="ARBA" id="ARBA00022723"/>
    </source>
</evidence>
<evidence type="ECO:0000256" key="10">
    <source>
        <dbReference type="SAM" id="MobiDB-lite"/>
    </source>
</evidence>
<evidence type="ECO:0000256" key="9">
    <source>
        <dbReference type="SAM" id="Coils"/>
    </source>
</evidence>
<reference evidence="13" key="2">
    <citation type="submission" date="2020-06" db="EMBL/GenBank/DDBJ databases">
        <authorList>
            <person name="Ji K."/>
            <person name="Li J."/>
        </authorList>
    </citation>
    <scope>NUCLEOTIDE SEQUENCE</scope>
    <source>
        <strain evidence="13">JKM2019</strain>
        <tissue evidence="13">Whole body</tissue>
    </source>
</reference>
<reference evidence="13" key="3">
    <citation type="journal article" date="2021" name="World Allergy Organ. J.">
        <title>Chromosome-level assembly of Dermatophagoides farinae genome and transcriptome reveals two novel allergens Der f 37 and Der f 39.</title>
        <authorList>
            <person name="Chen J."/>
            <person name="Cai Z."/>
            <person name="Fan D."/>
            <person name="Hu J."/>
            <person name="Hou Y."/>
            <person name="He Y."/>
            <person name="Zhang Z."/>
            <person name="Zhao Z."/>
            <person name="Gao P."/>
            <person name="Hu W."/>
            <person name="Sun J."/>
            <person name="Li J."/>
            <person name="Ji K."/>
        </authorList>
    </citation>
    <scope>NUCLEOTIDE SEQUENCE</scope>
    <source>
        <strain evidence="13">JKM2019</strain>
    </source>
</reference>
<evidence type="ECO:0000313" key="15">
    <source>
        <dbReference type="Proteomes" id="UP000790347"/>
    </source>
</evidence>
<dbReference type="InterPro" id="IPR002014">
    <property type="entry name" value="VHS_dom"/>
</dbReference>
<dbReference type="InterPro" id="IPR013083">
    <property type="entry name" value="Znf_RING/FYVE/PHD"/>
</dbReference>
<evidence type="ECO:0000259" key="11">
    <source>
        <dbReference type="PROSITE" id="PS50178"/>
    </source>
</evidence>
<keyword evidence="3" id="KW-0963">Cytoplasm</keyword>
<feature type="compositionally biased region" description="Polar residues" evidence="10">
    <location>
        <begin position="594"/>
        <end position="604"/>
    </location>
</feature>
<evidence type="ECO:0000256" key="8">
    <source>
        <dbReference type="PROSITE-ProRule" id="PRU00091"/>
    </source>
</evidence>
<dbReference type="Proteomes" id="UP000828236">
    <property type="component" value="Unassembled WGS sequence"/>
</dbReference>
<dbReference type="InterPro" id="IPR017073">
    <property type="entry name" value="HGS/VPS27"/>
</dbReference>